<dbReference type="Gene3D" id="2.60.40.10">
    <property type="entry name" value="Immunoglobulins"/>
    <property type="match status" value="1"/>
</dbReference>
<dbReference type="Pfam" id="PF00801">
    <property type="entry name" value="PKD"/>
    <property type="match status" value="1"/>
</dbReference>
<dbReference type="PROSITE" id="PS50093">
    <property type="entry name" value="PKD"/>
    <property type="match status" value="1"/>
</dbReference>
<accession>A0A7V4DGF7</accession>
<dbReference type="InterPro" id="IPR013783">
    <property type="entry name" value="Ig-like_fold"/>
</dbReference>
<comment type="caution">
    <text evidence="3">The sequence shown here is derived from an EMBL/GenBank/DDBJ whole genome shotgun (WGS) entry which is preliminary data.</text>
</comment>
<feature type="domain" description="PKD" evidence="2">
    <location>
        <begin position="185"/>
        <end position="270"/>
    </location>
</feature>
<evidence type="ECO:0000256" key="1">
    <source>
        <dbReference type="SAM" id="Phobius"/>
    </source>
</evidence>
<protein>
    <submittedName>
        <fullName evidence="3">PKD domain-containing protein</fullName>
    </submittedName>
</protein>
<dbReference type="CDD" id="cd00146">
    <property type="entry name" value="PKD"/>
    <property type="match status" value="1"/>
</dbReference>
<reference evidence="3" key="1">
    <citation type="journal article" date="2020" name="mSystems">
        <title>Genome- and Community-Level Interaction Insights into Carbon Utilization and Element Cycling Functions of Hydrothermarchaeota in Hydrothermal Sediment.</title>
        <authorList>
            <person name="Zhou Z."/>
            <person name="Liu Y."/>
            <person name="Xu W."/>
            <person name="Pan J."/>
            <person name="Luo Z.H."/>
            <person name="Li M."/>
        </authorList>
    </citation>
    <scope>NUCLEOTIDE SEQUENCE [LARGE SCALE GENOMIC DNA]</scope>
    <source>
        <strain evidence="3">SpSt-716</strain>
    </source>
</reference>
<dbReference type="SMART" id="SM00089">
    <property type="entry name" value="PKD"/>
    <property type="match status" value="1"/>
</dbReference>
<sequence length="270" mass="30045">MRGYLIPFYCFLVVLVLSGCNWFGKGLLNVINPEAEVRMYYVFNTPPDIGGPEKFELLQGLTFDLVVYPLNEVGFTIERLTYTYTTEKGEVAELAKDLALSYYVPPNISPEPTIPQPGEASPYVLSNLPLFFQDTIDYLWKNYGMKNLFLTLKASLRDDAGHTMTKTIVENFPVLQLGEDFWPPTEVAIEPNNLSVSSGTTLTFLARAKDESTIISYQWFVNGRLQGCAGSTPTFTYTFTEAGTYTIMVKVCDRSGNCSFGLATVTVTAA</sequence>
<keyword evidence="1" id="KW-0812">Transmembrane</keyword>
<gene>
    <name evidence="3" type="ORF">ENU96_02015</name>
</gene>
<dbReference type="AlphaFoldDB" id="A0A7V4DGF7"/>
<dbReference type="PROSITE" id="PS51257">
    <property type="entry name" value="PROKAR_LIPOPROTEIN"/>
    <property type="match status" value="1"/>
</dbReference>
<dbReference type="InterPro" id="IPR035986">
    <property type="entry name" value="PKD_dom_sf"/>
</dbReference>
<name>A0A7V4DGF7_9BACT</name>
<dbReference type="InterPro" id="IPR022409">
    <property type="entry name" value="PKD/Chitinase_dom"/>
</dbReference>
<evidence type="ECO:0000313" key="3">
    <source>
        <dbReference type="EMBL" id="HGI74447.1"/>
    </source>
</evidence>
<dbReference type="SUPFAM" id="SSF49299">
    <property type="entry name" value="PKD domain"/>
    <property type="match status" value="1"/>
</dbReference>
<feature type="transmembrane region" description="Helical" evidence="1">
    <location>
        <begin position="6"/>
        <end position="24"/>
    </location>
</feature>
<organism evidence="3">
    <name type="scientific">Candidatus Caldatribacterium californiense</name>
    <dbReference type="NCBI Taxonomy" id="1454726"/>
    <lineage>
        <taxon>Bacteria</taxon>
        <taxon>Pseudomonadati</taxon>
        <taxon>Atribacterota</taxon>
        <taxon>Atribacteria</taxon>
        <taxon>Atribacterales</taxon>
        <taxon>Candidatus Caldatribacteriaceae</taxon>
        <taxon>Candidatus Caldatribacterium</taxon>
    </lineage>
</organism>
<keyword evidence="1" id="KW-0472">Membrane</keyword>
<evidence type="ECO:0000259" key="2">
    <source>
        <dbReference type="PROSITE" id="PS50093"/>
    </source>
</evidence>
<keyword evidence="1" id="KW-1133">Transmembrane helix</keyword>
<dbReference type="InterPro" id="IPR000601">
    <property type="entry name" value="PKD_dom"/>
</dbReference>
<proteinExistence type="predicted"/>
<dbReference type="EMBL" id="DTEN01000080">
    <property type="protein sequence ID" value="HGI74447.1"/>
    <property type="molecule type" value="Genomic_DNA"/>
</dbReference>